<dbReference type="RefSeq" id="WP_281981624.1">
    <property type="nucleotide sequence ID" value="NZ_CALFBA010000010.1"/>
</dbReference>
<dbReference type="Proteomes" id="UP001479520">
    <property type="component" value="Chromosome"/>
</dbReference>
<dbReference type="InterPro" id="IPR009081">
    <property type="entry name" value="PP-bd_ACP"/>
</dbReference>
<gene>
    <name evidence="2" type="ORF">AADV58_01870</name>
</gene>
<evidence type="ECO:0000259" key="1">
    <source>
        <dbReference type="PROSITE" id="PS50075"/>
    </source>
</evidence>
<reference evidence="2 3" key="1">
    <citation type="submission" date="2024-04" db="EMBL/GenBank/DDBJ databases">
        <title>Dissimilatory iodate-reducing microorganisms contribute to the enrichment of iodine in groundwater.</title>
        <authorList>
            <person name="Jiang Z."/>
        </authorList>
    </citation>
    <scope>NUCLEOTIDE SEQUENCE [LARGE SCALE GENOMIC DNA]</scope>
    <source>
        <strain evidence="2 3">NCP973</strain>
    </source>
</reference>
<dbReference type="SUPFAM" id="SSF47336">
    <property type="entry name" value="ACP-like"/>
    <property type="match status" value="1"/>
</dbReference>
<feature type="domain" description="Carrier" evidence="1">
    <location>
        <begin position="11"/>
        <end position="92"/>
    </location>
</feature>
<dbReference type="PROSITE" id="PS50075">
    <property type="entry name" value="CARRIER"/>
    <property type="match status" value="1"/>
</dbReference>
<protein>
    <submittedName>
        <fullName evidence="2">Phosphopantetheine-binding protein</fullName>
    </submittedName>
</protein>
<dbReference type="Gene3D" id="1.10.1200.10">
    <property type="entry name" value="ACP-like"/>
    <property type="match status" value="1"/>
</dbReference>
<proteinExistence type="predicted"/>
<dbReference type="NCBIfam" id="NF006617">
    <property type="entry name" value="PRK09184.1"/>
    <property type="match status" value="1"/>
</dbReference>
<sequence>MTTTPTPETVAALLPEIAELIVSALNLEMTPAEIDADAPLFGEGLGLDSIDVLEISLVVSKRYGFQLRSDNEDNVRIFSSLRALTAHIASQRSQ</sequence>
<name>A0ABZ2XHS3_9RHOO</name>
<organism evidence="2 3">
    <name type="scientific">Azonexus hydrophilus</name>
    <dbReference type="NCBI Taxonomy" id="418702"/>
    <lineage>
        <taxon>Bacteria</taxon>
        <taxon>Pseudomonadati</taxon>
        <taxon>Pseudomonadota</taxon>
        <taxon>Betaproteobacteria</taxon>
        <taxon>Rhodocyclales</taxon>
        <taxon>Azonexaceae</taxon>
        <taxon>Azonexus</taxon>
    </lineage>
</organism>
<accession>A0ABZ2XHS3</accession>
<evidence type="ECO:0000313" key="2">
    <source>
        <dbReference type="EMBL" id="WZJ21918.1"/>
    </source>
</evidence>
<keyword evidence="3" id="KW-1185">Reference proteome</keyword>
<evidence type="ECO:0000313" key="3">
    <source>
        <dbReference type="Proteomes" id="UP001479520"/>
    </source>
</evidence>
<dbReference type="InterPro" id="IPR036736">
    <property type="entry name" value="ACP-like_sf"/>
</dbReference>
<dbReference type="EMBL" id="CP151406">
    <property type="protein sequence ID" value="WZJ21918.1"/>
    <property type="molecule type" value="Genomic_DNA"/>
</dbReference>
<dbReference type="Pfam" id="PF00550">
    <property type="entry name" value="PP-binding"/>
    <property type="match status" value="1"/>
</dbReference>